<evidence type="ECO:0000313" key="3">
    <source>
        <dbReference type="Proteomes" id="UP000053097"/>
    </source>
</evidence>
<dbReference type="OrthoDB" id="10057701at2759"/>
<keyword evidence="3" id="KW-1185">Reference proteome</keyword>
<gene>
    <name evidence="2" type="ORF">X777_07304</name>
</gene>
<feature type="domain" description="GIY-YIG" evidence="1">
    <location>
        <begin position="1"/>
        <end position="88"/>
    </location>
</feature>
<protein>
    <recommendedName>
        <fullName evidence="1">GIY-YIG domain-containing protein</fullName>
    </recommendedName>
</protein>
<name>A0A026WEN7_OOCBI</name>
<evidence type="ECO:0000259" key="1">
    <source>
        <dbReference type="PROSITE" id="PS50164"/>
    </source>
</evidence>
<evidence type="ECO:0000313" key="2">
    <source>
        <dbReference type="EMBL" id="EZA53499.1"/>
    </source>
</evidence>
<dbReference type="Proteomes" id="UP000053097">
    <property type="component" value="Unassembled WGS sequence"/>
</dbReference>
<dbReference type="EMBL" id="KK107289">
    <property type="protein sequence ID" value="EZA53499.1"/>
    <property type="molecule type" value="Genomic_DNA"/>
</dbReference>
<reference evidence="2 3" key="1">
    <citation type="journal article" date="2014" name="Curr. Biol.">
        <title>The genome of the clonal raider ant Cerapachys biroi.</title>
        <authorList>
            <person name="Oxley P.R."/>
            <person name="Ji L."/>
            <person name="Fetter-Pruneda I."/>
            <person name="McKenzie S.K."/>
            <person name="Li C."/>
            <person name="Hu H."/>
            <person name="Zhang G."/>
            <person name="Kronauer D.J."/>
        </authorList>
    </citation>
    <scope>NUCLEOTIDE SEQUENCE [LARGE SCALE GENOMIC DNA]</scope>
</reference>
<dbReference type="PROSITE" id="PS50164">
    <property type="entry name" value="GIY_YIG"/>
    <property type="match status" value="1"/>
</dbReference>
<dbReference type="Gene3D" id="3.40.1440.10">
    <property type="entry name" value="GIY-YIG endonuclease"/>
    <property type="match status" value="1"/>
</dbReference>
<dbReference type="InterPro" id="IPR035901">
    <property type="entry name" value="GIY-YIG_endonuc_sf"/>
</dbReference>
<dbReference type="AlphaFoldDB" id="A0A026WEN7"/>
<proteinExistence type="predicted"/>
<dbReference type="InterPro" id="IPR000305">
    <property type="entry name" value="GIY-YIG_endonuc"/>
</dbReference>
<organism evidence="2 3">
    <name type="scientific">Ooceraea biroi</name>
    <name type="common">Clonal raider ant</name>
    <name type="synonym">Cerapachys biroi</name>
    <dbReference type="NCBI Taxonomy" id="2015173"/>
    <lineage>
        <taxon>Eukaryota</taxon>
        <taxon>Metazoa</taxon>
        <taxon>Ecdysozoa</taxon>
        <taxon>Arthropoda</taxon>
        <taxon>Hexapoda</taxon>
        <taxon>Insecta</taxon>
        <taxon>Pterygota</taxon>
        <taxon>Neoptera</taxon>
        <taxon>Endopterygota</taxon>
        <taxon>Hymenoptera</taxon>
        <taxon>Apocrita</taxon>
        <taxon>Aculeata</taxon>
        <taxon>Formicoidea</taxon>
        <taxon>Formicidae</taxon>
        <taxon>Dorylinae</taxon>
        <taxon>Ooceraea</taxon>
    </lineage>
</organism>
<dbReference type="OMA" id="MECSNCD"/>
<dbReference type="CDD" id="cd10442">
    <property type="entry name" value="GIY-YIG_PLEs"/>
    <property type="match status" value="1"/>
</dbReference>
<sequence length="102" mass="12233">MECSNCDCCYIGQTKRCLETRIKEHKSNIKKDVNNYNVVSKHRVENEHEFDWTNTKILHQEKNNRKREIAEMIYIKRHLNSINLKKNTEGLPSVYDFILIHV</sequence>
<accession>A0A026WEN7</accession>